<reference evidence="1 2" key="1">
    <citation type="submission" date="2015-10" db="EMBL/GenBank/DDBJ databases">
        <title>Draft genome sequence of Streptomyces yokosukanensis DSM 40224, type strain for the species Streptomyces yokosukanensis.</title>
        <authorList>
            <person name="Ruckert C."/>
            <person name="Winkler A."/>
            <person name="Kalinowski J."/>
            <person name="Kampfer P."/>
            <person name="Glaeser S."/>
        </authorList>
    </citation>
    <scope>NUCLEOTIDE SEQUENCE [LARGE SCALE GENOMIC DNA]</scope>
    <source>
        <strain evidence="1 2">DSM 40224</strain>
    </source>
</reference>
<name>A0A101P1D9_9ACTN</name>
<dbReference type="AlphaFoldDB" id="A0A101P1D9"/>
<comment type="caution">
    <text evidence="1">The sequence shown here is derived from an EMBL/GenBank/DDBJ whole genome shotgun (WGS) entry which is preliminary data.</text>
</comment>
<dbReference type="Proteomes" id="UP000053127">
    <property type="component" value="Unassembled WGS sequence"/>
</dbReference>
<dbReference type="STRING" id="67386.AQI95_24645"/>
<protein>
    <submittedName>
        <fullName evidence="1">Uncharacterized protein</fullName>
    </submittedName>
</protein>
<gene>
    <name evidence="1" type="ORF">AQI95_24645</name>
</gene>
<keyword evidence="2" id="KW-1185">Reference proteome</keyword>
<evidence type="ECO:0000313" key="1">
    <source>
        <dbReference type="EMBL" id="KUN03150.1"/>
    </source>
</evidence>
<accession>A0A101P1D9</accession>
<proteinExistence type="predicted"/>
<organism evidence="1 2">
    <name type="scientific">Streptomyces yokosukanensis</name>
    <dbReference type="NCBI Taxonomy" id="67386"/>
    <lineage>
        <taxon>Bacteria</taxon>
        <taxon>Bacillati</taxon>
        <taxon>Actinomycetota</taxon>
        <taxon>Actinomycetes</taxon>
        <taxon>Kitasatosporales</taxon>
        <taxon>Streptomycetaceae</taxon>
        <taxon>Streptomyces</taxon>
    </lineage>
</organism>
<sequence>MAGMYGLGRVFNVIPIAAGNAFKMRGASAVTFVCTGNDTFTVTASSSFGGSYSSPGNIVTRKQTCTATNGTAAWVEATQAASNAVTSASGTVVFSVLTSQLADPNDYVKVSVGGSGLVTAILHDLVVARKPANLEVLGS</sequence>
<evidence type="ECO:0000313" key="2">
    <source>
        <dbReference type="Proteomes" id="UP000053127"/>
    </source>
</evidence>
<dbReference type="EMBL" id="LMWN01000035">
    <property type="protein sequence ID" value="KUN03150.1"/>
    <property type="molecule type" value="Genomic_DNA"/>
</dbReference>